<evidence type="ECO:0000256" key="7">
    <source>
        <dbReference type="RuleBase" id="RU003322"/>
    </source>
</evidence>
<evidence type="ECO:0000256" key="2">
    <source>
        <dbReference type="ARBA" id="ARBA00022553"/>
    </source>
</evidence>
<dbReference type="PROSITE" id="PS00297">
    <property type="entry name" value="HSP70_1"/>
    <property type="match status" value="1"/>
</dbReference>
<dbReference type="CDD" id="cd24029">
    <property type="entry name" value="ASKHA_NBD_HSP70_DnaK_HscA_HscC"/>
    <property type="match status" value="1"/>
</dbReference>
<gene>
    <name evidence="9" type="ORF">AVDCRST_MAG66-4607</name>
</gene>
<name>A0A6J4QSF9_9PSEU</name>
<evidence type="ECO:0000256" key="6">
    <source>
        <dbReference type="ARBA" id="ARBA00023186"/>
    </source>
</evidence>
<protein>
    <submittedName>
        <fullName evidence="9">Chaperone protein DnaK</fullName>
    </submittedName>
</protein>
<dbReference type="InterPro" id="IPR018181">
    <property type="entry name" value="Heat_shock_70_CS"/>
</dbReference>
<accession>A0A6J4QSF9</accession>
<comment type="similarity">
    <text evidence="1 7">Belongs to the heat shock protein 70 family.</text>
</comment>
<dbReference type="PRINTS" id="PR00301">
    <property type="entry name" value="HEATSHOCK70"/>
</dbReference>
<proteinExistence type="inferred from homology"/>
<dbReference type="GO" id="GO:0140662">
    <property type="term" value="F:ATP-dependent protein folding chaperone"/>
    <property type="evidence" value="ECO:0007669"/>
    <property type="project" value="InterPro"/>
</dbReference>
<dbReference type="Gene3D" id="3.30.420.40">
    <property type="match status" value="2"/>
</dbReference>
<evidence type="ECO:0000256" key="8">
    <source>
        <dbReference type="SAM" id="MobiDB-lite"/>
    </source>
</evidence>
<dbReference type="SUPFAM" id="SSF53067">
    <property type="entry name" value="Actin-like ATPase domain"/>
    <property type="match status" value="2"/>
</dbReference>
<dbReference type="GO" id="GO:0005524">
    <property type="term" value="F:ATP binding"/>
    <property type="evidence" value="ECO:0007669"/>
    <property type="project" value="UniProtKB-KW"/>
</dbReference>
<evidence type="ECO:0000256" key="5">
    <source>
        <dbReference type="ARBA" id="ARBA00023016"/>
    </source>
</evidence>
<dbReference type="PANTHER" id="PTHR19375">
    <property type="entry name" value="HEAT SHOCK PROTEIN 70KDA"/>
    <property type="match status" value="1"/>
</dbReference>
<dbReference type="Gene3D" id="3.90.640.10">
    <property type="entry name" value="Actin, Chain A, domain 4"/>
    <property type="match status" value="1"/>
</dbReference>
<keyword evidence="4 7" id="KW-0067">ATP-binding</keyword>
<dbReference type="AlphaFoldDB" id="A0A6J4QSF9"/>
<keyword evidence="2" id="KW-0597">Phosphoprotein</keyword>
<reference evidence="9" key="1">
    <citation type="submission" date="2020-02" db="EMBL/GenBank/DDBJ databases">
        <authorList>
            <person name="Meier V. D."/>
        </authorList>
    </citation>
    <scope>NUCLEOTIDE SEQUENCE</scope>
    <source>
        <strain evidence="9">AVDCRST_MAG66</strain>
    </source>
</reference>
<dbReference type="SUPFAM" id="SSF100920">
    <property type="entry name" value="Heat shock protein 70kD (HSP70), peptide-binding domain"/>
    <property type="match status" value="1"/>
</dbReference>
<organism evidence="9">
    <name type="scientific">uncultured Pseudonocardia sp</name>
    <dbReference type="NCBI Taxonomy" id="211455"/>
    <lineage>
        <taxon>Bacteria</taxon>
        <taxon>Bacillati</taxon>
        <taxon>Actinomycetota</taxon>
        <taxon>Actinomycetes</taxon>
        <taxon>Pseudonocardiales</taxon>
        <taxon>Pseudonocardiaceae</taxon>
        <taxon>Pseudonocardia</taxon>
        <taxon>environmental samples</taxon>
    </lineage>
</organism>
<sequence>MATYGIDLGTTYSCVAVVDDTGEPVVITNSIGEESTPSVVYFESPYKVVVGHEAKNAALRSPELVVSRVKREMGRPGVELDFHGTSYTPEMVSAFILRDLAKSVEDGRNATVENVVITVPAYFGLVERNATQVAGEMAGLKVLSVVPEPVAAALHYGMLNDADDRTILVFDLGGGTFDTTVIRLAGREVTVICTDGDHNLGGADWDDRVAGYLCEQFSAEHPDAAAGDSEDFLQDAAMAAEDLKKRLTTRLSRRQPMVFGGRRAAIELTRHTFENITADLLDRTMQITERTLATSRTHGARQIDEVLLVGGSTRMPAVAQALRSRFGFEPKIHEPDLAVAKGAALFALVETLRLNQLDGSSTSLGESSPGGEASSTVARMAEKKVTIVVPRAFGVAVIDRQDESDDAPEPPGPDTRFVVQHLLSANTPLPAERTERFFTAYPDQTEITVEIWEQEGAIASAEPEHNKHIGSATIQRLPPRPAHSPVDVTFAMNESGRLHVVAQELESGGTGTVEITIGDVTPQQVASASDAIARLS</sequence>
<evidence type="ECO:0000256" key="1">
    <source>
        <dbReference type="ARBA" id="ARBA00007381"/>
    </source>
</evidence>
<dbReference type="FunFam" id="3.30.420.40:FF:000545">
    <property type="entry name" value="Endoplasmic reticulum chaperone BiP"/>
    <property type="match status" value="1"/>
</dbReference>
<keyword evidence="5" id="KW-0346">Stress response</keyword>
<dbReference type="InterPro" id="IPR029047">
    <property type="entry name" value="HSP70_peptide-bd_sf"/>
</dbReference>
<feature type="region of interest" description="Disordered" evidence="8">
    <location>
        <begin position="358"/>
        <end position="377"/>
    </location>
</feature>
<dbReference type="Gene3D" id="2.60.34.10">
    <property type="entry name" value="Substrate Binding Domain Of DNAk, Chain A, domain 1"/>
    <property type="match status" value="1"/>
</dbReference>
<dbReference type="PROSITE" id="PS00329">
    <property type="entry name" value="HSP70_2"/>
    <property type="match status" value="1"/>
</dbReference>
<dbReference type="Pfam" id="PF00012">
    <property type="entry name" value="HSP70"/>
    <property type="match status" value="2"/>
</dbReference>
<keyword evidence="6" id="KW-0143">Chaperone</keyword>
<dbReference type="InterPro" id="IPR013126">
    <property type="entry name" value="Hsp_70_fam"/>
</dbReference>
<evidence type="ECO:0000313" key="9">
    <source>
        <dbReference type="EMBL" id="CAA9445969.1"/>
    </source>
</evidence>
<evidence type="ECO:0000256" key="3">
    <source>
        <dbReference type="ARBA" id="ARBA00022741"/>
    </source>
</evidence>
<dbReference type="EMBL" id="CADCUS010000594">
    <property type="protein sequence ID" value="CAA9445969.1"/>
    <property type="molecule type" value="Genomic_DNA"/>
</dbReference>
<dbReference type="InterPro" id="IPR043129">
    <property type="entry name" value="ATPase_NBD"/>
</dbReference>
<dbReference type="PROSITE" id="PS01036">
    <property type="entry name" value="HSP70_3"/>
    <property type="match status" value="1"/>
</dbReference>
<evidence type="ECO:0000256" key="4">
    <source>
        <dbReference type="ARBA" id="ARBA00022840"/>
    </source>
</evidence>
<keyword evidence="3 7" id="KW-0547">Nucleotide-binding</keyword>